<dbReference type="PANTHER" id="PTHR34983:SF1">
    <property type="entry name" value="ARABINOGALACTAN ENDO-BETA-1,4-GALACTANASE A"/>
    <property type="match status" value="1"/>
</dbReference>
<comment type="catalytic activity">
    <reaction evidence="1 6">
        <text>The enzyme specifically hydrolyzes (1-&gt;4)-beta-D-galactosidic linkages in type I arabinogalactans.</text>
        <dbReference type="EC" id="3.2.1.89"/>
    </reaction>
</comment>
<evidence type="ECO:0000256" key="1">
    <source>
        <dbReference type="ARBA" id="ARBA00001695"/>
    </source>
</evidence>
<reference evidence="7" key="1">
    <citation type="submission" date="2019-04" db="EMBL/GenBank/DDBJ databases">
        <title>Evolution of Biomass-Degrading Anaerobic Consortia Revealed by Metagenomics.</title>
        <authorList>
            <person name="Peng X."/>
        </authorList>
    </citation>
    <scope>NUCLEOTIDE SEQUENCE</scope>
    <source>
        <strain evidence="7">SIG311</strain>
    </source>
</reference>
<evidence type="ECO:0000256" key="3">
    <source>
        <dbReference type="ARBA" id="ARBA00012556"/>
    </source>
</evidence>
<accession>A0A927U9U4</accession>
<dbReference type="Gene3D" id="3.20.20.80">
    <property type="entry name" value="Glycosidases"/>
    <property type="match status" value="1"/>
</dbReference>
<gene>
    <name evidence="7" type="ORF">E7272_14325</name>
</gene>
<dbReference type="Gene3D" id="2.60.120.260">
    <property type="entry name" value="Galactose-binding domain-like"/>
    <property type="match status" value="1"/>
</dbReference>
<evidence type="ECO:0000256" key="4">
    <source>
        <dbReference type="ARBA" id="ARBA00022801"/>
    </source>
</evidence>
<dbReference type="GO" id="GO:0031218">
    <property type="term" value="F:arabinogalactan endo-1,4-beta-galactosidase activity"/>
    <property type="evidence" value="ECO:0007669"/>
    <property type="project" value="UniProtKB-EC"/>
</dbReference>
<dbReference type="PANTHER" id="PTHR34983">
    <property type="entry name" value="ARABINOGALACTAN ENDO-BETA-1,4-GALACTANASE A"/>
    <property type="match status" value="1"/>
</dbReference>
<dbReference type="AlphaFoldDB" id="A0A927U9U4"/>
<dbReference type="GO" id="GO:0015926">
    <property type="term" value="F:glucosidase activity"/>
    <property type="evidence" value="ECO:0007669"/>
    <property type="project" value="InterPro"/>
</dbReference>
<evidence type="ECO:0000313" key="8">
    <source>
        <dbReference type="Proteomes" id="UP000766246"/>
    </source>
</evidence>
<dbReference type="SUPFAM" id="SSF51445">
    <property type="entry name" value="(Trans)glycosidases"/>
    <property type="match status" value="1"/>
</dbReference>
<protein>
    <recommendedName>
        <fullName evidence="3 6">Arabinogalactan endo-beta-1,4-galactanase</fullName>
        <ecNumber evidence="3 6">3.2.1.89</ecNumber>
    </recommendedName>
</protein>
<dbReference type="Pfam" id="PF07745">
    <property type="entry name" value="Glyco_hydro_53"/>
    <property type="match status" value="1"/>
</dbReference>
<name>A0A927U9U4_9FIRM</name>
<organism evidence="7 8">
    <name type="scientific">Pseudobutyrivibrio ruminis</name>
    <dbReference type="NCBI Taxonomy" id="46206"/>
    <lineage>
        <taxon>Bacteria</taxon>
        <taxon>Bacillati</taxon>
        <taxon>Bacillota</taxon>
        <taxon>Clostridia</taxon>
        <taxon>Lachnospirales</taxon>
        <taxon>Lachnospiraceae</taxon>
        <taxon>Pseudobutyrivibrio</taxon>
    </lineage>
</organism>
<dbReference type="EC" id="3.2.1.89" evidence="3 6"/>
<evidence type="ECO:0000256" key="6">
    <source>
        <dbReference type="RuleBase" id="RU361192"/>
    </source>
</evidence>
<comment type="similarity">
    <text evidence="2 6">Belongs to the glycosyl hydrolase 53 family.</text>
</comment>
<evidence type="ECO:0000256" key="2">
    <source>
        <dbReference type="ARBA" id="ARBA00010687"/>
    </source>
</evidence>
<evidence type="ECO:0000313" key="7">
    <source>
        <dbReference type="EMBL" id="MBE5920994.1"/>
    </source>
</evidence>
<proteinExistence type="inferred from homology"/>
<evidence type="ECO:0000256" key="5">
    <source>
        <dbReference type="ARBA" id="ARBA00023295"/>
    </source>
</evidence>
<comment type="caution">
    <text evidence="7">The sequence shown here is derived from an EMBL/GenBank/DDBJ whole genome shotgun (WGS) entry which is preliminary data.</text>
</comment>
<dbReference type="Proteomes" id="UP000766246">
    <property type="component" value="Unassembled WGS sequence"/>
</dbReference>
<sequence>MNYIKGMDISSYQEMLDKGYEYFDEFGNTVDILDYAVEKEFNYVRIRIWNNPSNIPESGGYCSLDETIKLAKRIKEIGIPYLLDFHYSDWWADPGNQNKPKDWEYLHGRELMDAVCEYTKDVLDTLADNNVSPSMVQVGNEIRCGMLWPDGSSEDFRTLAKLINAGIKGVRESKGGEAIQIMLHLDQGGRYHYYEKWFDAVMRNGVEDFDIIGLSYYPFWHGTYQDLDETLNKLEERYHKDLIIAEVAYAHKLGDDSLFGRGQERLGGLPASEDGQYEALKIISGIINGVNNNRGKGFFYWEPFMRADKPSSWGYCMGIVDSEGKPLKTLTMMNSSFPIGADEARNMYSKLRYSDDCSEPINGTNILLNSGFTNDLSNWNYNKPNNVNYKIEAIDDVEIFSFQSKGNVYFKLHQIVTIKETGDYSLVVEYKGDNTTGVCVKPYIELADYRREINIYPSDRIWTRGTLDISLEAGTQVDVGIEIDSPEIMGQIRNIGLYLRS</sequence>
<dbReference type="InterPro" id="IPR017853">
    <property type="entry name" value="GH"/>
</dbReference>
<keyword evidence="4 6" id="KW-0378">Hydrolase</keyword>
<dbReference type="EMBL" id="SVER01000070">
    <property type="protein sequence ID" value="MBE5920994.1"/>
    <property type="molecule type" value="Genomic_DNA"/>
</dbReference>
<dbReference type="GO" id="GO:0045490">
    <property type="term" value="P:pectin catabolic process"/>
    <property type="evidence" value="ECO:0007669"/>
    <property type="project" value="TreeGrafter"/>
</dbReference>
<dbReference type="InterPro" id="IPR011683">
    <property type="entry name" value="Glyco_hydro_53"/>
</dbReference>
<keyword evidence="5 6" id="KW-0326">Glycosidase</keyword>